<dbReference type="AlphaFoldDB" id="D2R3F6"/>
<dbReference type="EMBL" id="CP001848">
    <property type="protein sequence ID" value="ADB15187.1"/>
    <property type="molecule type" value="Genomic_DNA"/>
</dbReference>
<dbReference type="Proteomes" id="UP000001887">
    <property type="component" value="Chromosome"/>
</dbReference>
<reference evidence="1 2" key="1">
    <citation type="journal article" date="2009" name="Stand. Genomic Sci.">
        <title>Complete genome sequence of Pirellula staleyi type strain (ATCC 27377).</title>
        <authorList>
            <person name="Clum A."/>
            <person name="Tindall B.J."/>
            <person name="Sikorski J."/>
            <person name="Ivanova N."/>
            <person name="Mavrommatis K."/>
            <person name="Lucas S."/>
            <person name="Glavina del Rio T."/>
            <person name="Nolan M."/>
            <person name="Chen F."/>
            <person name="Tice H."/>
            <person name="Pitluck S."/>
            <person name="Cheng J.F."/>
            <person name="Chertkov O."/>
            <person name="Brettin T."/>
            <person name="Han C."/>
            <person name="Detter J.C."/>
            <person name="Kuske C."/>
            <person name="Bruce D."/>
            <person name="Goodwin L."/>
            <person name="Ovchinikova G."/>
            <person name="Pati A."/>
            <person name="Mikhailova N."/>
            <person name="Chen A."/>
            <person name="Palaniappan K."/>
            <person name="Land M."/>
            <person name="Hauser L."/>
            <person name="Chang Y.J."/>
            <person name="Jeffries C.D."/>
            <person name="Chain P."/>
            <person name="Rohde M."/>
            <person name="Goker M."/>
            <person name="Bristow J."/>
            <person name="Eisen J.A."/>
            <person name="Markowitz V."/>
            <person name="Hugenholtz P."/>
            <person name="Kyrpides N.C."/>
            <person name="Klenk H.P."/>
            <person name="Lapidus A."/>
        </authorList>
    </citation>
    <scope>NUCLEOTIDE SEQUENCE [LARGE SCALE GENOMIC DNA]</scope>
    <source>
        <strain evidence="2">ATCC 27377 / DSM 6068 / ICPB 4128</strain>
    </source>
</reference>
<accession>D2R3F6</accession>
<evidence type="ECO:0000313" key="1">
    <source>
        <dbReference type="EMBL" id="ADB15187.1"/>
    </source>
</evidence>
<gene>
    <name evidence="1" type="ordered locus">Psta_0499</name>
</gene>
<evidence type="ECO:0000313" key="2">
    <source>
        <dbReference type="Proteomes" id="UP000001887"/>
    </source>
</evidence>
<keyword evidence="2" id="KW-1185">Reference proteome</keyword>
<organism evidence="1 2">
    <name type="scientific">Pirellula staleyi (strain ATCC 27377 / DSM 6068 / ICPB 4128)</name>
    <name type="common">Pirella staleyi</name>
    <dbReference type="NCBI Taxonomy" id="530564"/>
    <lineage>
        <taxon>Bacteria</taxon>
        <taxon>Pseudomonadati</taxon>
        <taxon>Planctomycetota</taxon>
        <taxon>Planctomycetia</taxon>
        <taxon>Pirellulales</taxon>
        <taxon>Pirellulaceae</taxon>
        <taxon>Pirellula</taxon>
    </lineage>
</organism>
<sequence>MGRREAPQTYSLRHESSSNSPLVLCNRLYSSAEMFFAGSARARLFLLRAARLPSTTTRITVYYLALYFRFPIALEHAPCPTAIPAPVRLLLR</sequence>
<dbReference type="STRING" id="530564.Psta_0499"/>
<dbReference type="HOGENOM" id="CLU_2410693_0_0_0"/>
<dbReference type="KEGG" id="psl:Psta_0499"/>
<name>D2R3F6_PIRSD</name>
<protein>
    <submittedName>
        <fullName evidence="1">Uncharacterized protein</fullName>
    </submittedName>
</protein>
<proteinExistence type="predicted"/>